<organism evidence="1 2">
    <name type="scientific">Dolichospermum heterosporum TAC447</name>
    <dbReference type="NCBI Taxonomy" id="747523"/>
    <lineage>
        <taxon>Bacteria</taxon>
        <taxon>Bacillati</taxon>
        <taxon>Cyanobacteriota</taxon>
        <taxon>Cyanophyceae</taxon>
        <taxon>Nostocales</taxon>
        <taxon>Aphanizomenonaceae</taxon>
        <taxon>Dolichospermum</taxon>
        <taxon>Dolichospermum heterosporum</taxon>
    </lineage>
</organism>
<proteinExistence type="predicted"/>
<dbReference type="EMBL" id="CP099464">
    <property type="protein sequence ID" value="UUO14435.1"/>
    <property type="molecule type" value="Genomic_DNA"/>
</dbReference>
<reference evidence="1" key="1">
    <citation type="submission" date="2022-06" db="EMBL/GenBank/DDBJ databases">
        <title>Nostosin G and Spiroidesin B from the Cyanobacterium Dolichospermum sp. NIES-1697.</title>
        <authorList>
            <person name="Phan C.-S."/>
            <person name="Mehjabin J.J."/>
            <person name="Anas A.R.J."/>
            <person name="Hayasaka M."/>
            <person name="Onoki R."/>
            <person name="Wang J."/>
            <person name="Umezawa T."/>
            <person name="Washio K."/>
            <person name="Morikawa M."/>
            <person name="Okino T."/>
        </authorList>
    </citation>
    <scope>NUCLEOTIDE SEQUENCE</scope>
    <source>
        <strain evidence="1">NIES-1697</strain>
    </source>
</reference>
<protein>
    <submittedName>
        <fullName evidence="1">Uncharacterized protein</fullName>
    </submittedName>
</protein>
<gene>
    <name evidence="1" type="ORF">NG743_20720</name>
</gene>
<accession>A0ABY5LT54</accession>
<keyword evidence="2" id="KW-1185">Reference proteome</keyword>
<dbReference type="Proteomes" id="UP001057561">
    <property type="component" value="Chromosome"/>
</dbReference>
<evidence type="ECO:0000313" key="2">
    <source>
        <dbReference type="Proteomes" id="UP001057561"/>
    </source>
</evidence>
<dbReference type="RefSeq" id="WP_027401995.1">
    <property type="nucleotide sequence ID" value="NZ_CP099464.1"/>
</dbReference>
<evidence type="ECO:0000313" key="1">
    <source>
        <dbReference type="EMBL" id="UUO14435.1"/>
    </source>
</evidence>
<sequence length="66" mass="7170">MTLAKDCHTLILTLLDSDDADVELKSFTAVLNGDASQAYRNSSCAVKNGSNLTCTVDIFKVFKARE</sequence>
<name>A0ABY5LT54_9CYAN</name>